<name>A0A9D2IUI6_9FIRM</name>
<feature type="non-terminal residue" evidence="1">
    <location>
        <position position="168"/>
    </location>
</feature>
<accession>A0A9D2IUI6</accession>
<evidence type="ECO:0000313" key="2">
    <source>
        <dbReference type="Proteomes" id="UP000824041"/>
    </source>
</evidence>
<dbReference type="EMBL" id="DXBU01000180">
    <property type="protein sequence ID" value="HIZ23731.1"/>
    <property type="molecule type" value="Genomic_DNA"/>
</dbReference>
<protein>
    <submittedName>
        <fullName evidence="1">Uncharacterized protein</fullName>
    </submittedName>
</protein>
<dbReference type="Proteomes" id="UP000824041">
    <property type="component" value="Unassembled WGS sequence"/>
</dbReference>
<evidence type="ECO:0000313" key="1">
    <source>
        <dbReference type="EMBL" id="HIZ23731.1"/>
    </source>
</evidence>
<dbReference type="AlphaFoldDB" id="A0A9D2IUI6"/>
<organism evidence="1 2">
    <name type="scientific">Candidatus Blautia faecigallinarum</name>
    <dbReference type="NCBI Taxonomy" id="2838488"/>
    <lineage>
        <taxon>Bacteria</taxon>
        <taxon>Bacillati</taxon>
        <taxon>Bacillota</taxon>
        <taxon>Clostridia</taxon>
        <taxon>Lachnospirales</taxon>
        <taxon>Lachnospiraceae</taxon>
        <taxon>Blautia</taxon>
    </lineage>
</organism>
<sequence length="168" mass="19507">MGKRQERIDVLPKHEKCMYHRHDLRKAEGSDKPEMCHICFFGAKTVGEIANHSREISVEECKACGNYESKYLEFPRMVADINYEEPKYYGNTLTPARIRLCEDNKTYFGIYLGNLPRYLSTELDPKTNELTVKTVTNAGIYVPAKKKIYFGDESWWSLIEPDDPVEDI</sequence>
<comment type="caution">
    <text evidence="1">The sequence shown here is derived from an EMBL/GenBank/DDBJ whole genome shotgun (WGS) entry which is preliminary data.</text>
</comment>
<gene>
    <name evidence="1" type="ORF">IAA21_13235</name>
</gene>
<proteinExistence type="predicted"/>
<reference evidence="1" key="1">
    <citation type="journal article" date="2021" name="PeerJ">
        <title>Extensive microbial diversity within the chicken gut microbiome revealed by metagenomics and culture.</title>
        <authorList>
            <person name="Gilroy R."/>
            <person name="Ravi A."/>
            <person name="Getino M."/>
            <person name="Pursley I."/>
            <person name="Horton D.L."/>
            <person name="Alikhan N.F."/>
            <person name="Baker D."/>
            <person name="Gharbi K."/>
            <person name="Hall N."/>
            <person name="Watson M."/>
            <person name="Adriaenssens E.M."/>
            <person name="Foster-Nyarko E."/>
            <person name="Jarju S."/>
            <person name="Secka A."/>
            <person name="Antonio M."/>
            <person name="Oren A."/>
            <person name="Chaudhuri R.R."/>
            <person name="La Ragione R."/>
            <person name="Hildebrand F."/>
            <person name="Pallen M.J."/>
        </authorList>
    </citation>
    <scope>NUCLEOTIDE SEQUENCE</scope>
    <source>
        <strain evidence="1">14324</strain>
    </source>
</reference>
<reference evidence="1" key="2">
    <citation type="submission" date="2021-04" db="EMBL/GenBank/DDBJ databases">
        <authorList>
            <person name="Gilroy R."/>
        </authorList>
    </citation>
    <scope>NUCLEOTIDE SEQUENCE</scope>
    <source>
        <strain evidence="1">14324</strain>
    </source>
</reference>